<evidence type="ECO:0000313" key="2">
    <source>
        <dbReference type="Proteomes" id="UP000501452"/>
    </source>
</evidence>
<keyword evidence="2" id="KW-1185">Reference proteome</keyword>
<reference evidence="1 2" key="1">
    <citation type="submission" date="2019-10" db="EMBL/GenBank/DDBJ databases">
        <title>Rubrobacter sp nov SCSIO 52090 isolated from a deep-sea sediment in the South China Sea.</title>
        <authorList>
            <person name="Chen R.W."/>
        </authorList>
    </citation>
    <scope>NUCLEOTIDE SEQUENCE [LARGE SCALE GENOMIC DNA]</scope>
    <source>
        <strain evidence="1 2">SCSIO 52909</strain>
    </source>
</reference>
<accession>A0A6G8Q9Z6</accession>
<proteinExistence type="predicted"/>
<protein>
    <submittedName>
        <fullName evidence="1">Uncharacterized protein</fullName>
    </submittedName>
</protein>
<gene>
    <name evidence="1" type="ORF">GBA63_11800</name>
</gene>
<dbReference type="AlphaFoldDB" id="A0A6G8Q9Z6"/>
<sequence>MKERNVVVLVAVAALALLTVRFVEPAFLGGTDGPSGREQAPPAVVQVKRDFMFQVNGFEAEGQTLNMFFHYRYDPGIATDEIPDFRSLRTDAINYMHDNAREGVYWETLSRGVCTLLKNKYPVEAISCQLQIYPGRDPGFSSSTHTIGAIKPLAVPGPLTSGND</sequence>
<organism evidence="1 2">
    <name type="scientific">Rubrobacter tropicus</name>
    <dbReference type="NCBI Taxonomy" id="2653851"/>
    <lineage>
        <taxon>Bacteria</taxon>
        <taxon>Bacillati</taxon>
        <taxon>Actinomycetota</taxon>
        <taxon>Rubrobacteria</taxon>
        <taxon>Rubrobacterales</taxon>
        <taxon>Rubrobacteraceae</taxon>
        <taxon>Rubrobacter</taxon>
    </lineage>
</organism>
<dbReference type="RefSeq" id="WP_166176352.1">
    <property type="nucleotide sequence ID" value="NZ_CP045119.1"/>
</dbReference>
<name>A0A6G8Q9Z6_9ACTN</name>
<evidence type="ECO:0000313" key="1">
    <source>
        <dbReference type="EMBL" id="QIN83248.1"/>
    </source>
</evidence>
<dbReference type="KEGG" id="rub:GBA63_11800"/>
<dbReference type="Proteomes" id="UP000501452">
    <property type="component" value="Chromosome"/>
</dbReference>
<dbReference type="EMBL" id="CP045119">
    <property type="protein sequence ID" value="QIN83248.1"/>
    <property type="molecule type" value="Genomic_DNA"/>
</dbReference>